<evidence type="ECO:0000313" key="1">
    <source>
        <dbReference type="EMBL" id="KAF0045984.1"/>
    </source>
</evidence>
<protein>
    <submittedName>
        <fullName evidence="1">Uncharacterized protein</fullName>
    </submittedName>
</protein>
<sequence>MLTLLRRCSGYVVACGPAIVKRRCPWILVIDGRMEKQGGKVKRDIPSLNKKTPTAGAVATSHTEHIDILNLTVEAVHHNSSMLVCCLSQLPCCLNLYLSVMPQHADRLRRVMMFCLSDCDNAANRLSYYSDYENGSKMLVPFLQHVNVIHCNRLGSRKRFR</sequence>
<gene>
    <name evidence="1" type="ORF">F2P81_002513</name>
</gene>
<reference evidence="1 2" key="1">
    <citation type="submission" date="2019-06" db="EMBL/GenBank/DDBJ databases">
        <title>Draft genomes of female and male turbot (Scophthalmus maximus).</title>
        <authorList>
            <person name="Xu H."/>
            <person name="Xu X.-W."/>
            <person name="Shao C."/>
            <person name="Chen S."/>
        </authorList>
    </citation>
    <scope>NUCLEOTIDE SEQUENCE [LARGE SCALE GENOMIC DNA]</scope>
    <source>
        <strain evidence="1">Ysfricsl-2016a</strain>
        <tissue evidence="1">Blood</tissue>
    </source>
</reference>
<evidence type="ECO:0000313" key="2">
    <source>
        <dbReference type="Proteomes" id="UP000438429"/>
    </source>
</evidence>
<name>A0A6A4TRY0_SCOMX</name>
<dbReference type="EMBL" id="VEVO01000002">
    <property type="protein sequence ID" value="KAF0045984.1"/>
    <property type="molecule type" value="Genomic_DNA"/>
</dbReference>
<accession>A0A6A4TRY0</accession>
<organism evidence="1 2">
    <name type="scientific">Scophthalmus maximus</name>
    <name type="common">Turbot</name>
    <name type="synonym">Psetta maxima</name>
    <dbReference type="NCBI Taxonomy" id="52904"/>
    <lineage>
        <taxon>Eukaryota</taxon>
        <taxon>Metazoa</taxon>
        <taxon>Chordata</taxon>
        <taxon>Craniata</taxon>
        <taxon>Vertebrata</taxon>
        <taxon>Euteleostomi</taxon>
        <taxon>Actinopterygii</taxon>
        <taxon>Neopterygii</taxon>
        <taxon>Teleostei</taxon>
        <taxon>Neoteleostei</taxon>
        <taxon>Acanthomorphata</taxon>
        <taxon>Carangaria</taxon>
        <taxon>Pleuronectiformes</taxon>
        <taxon>Pleuronectoidei</taxon>
        <taxon>Scophthalmidae</taxon>
        <taxon>Scophthalmus</taxon>
    </lineage>
</organism>
<dbReference type="Proteomes" id="UP000438429">
    <property type="component" value="Unassembled WGS sequence"/>
</dbReference>
<comment type="caution">
    <text evidence="1">The sequence shown here is derived from an EMBL/GenBank/DDBJ whole genome shotgun (WGS) entry which is preliminary data.</text>
</comment>
<proteinExistence type="predicted"/>
<dbReference type="AlphaFoldDB" id="A0A6A4TRY0"/>
<feature type="non-terminal residue" evidence="1">
    <location>
        <position position="161"/>
    </location>
</feature>